<dbReference type="EMBL" id="DF973345">
    <property type="protein sequence ID" value="GAU26979.1"/>
    <property type="molecule type" value="Genomic_DNA"/>
</dbReference>
<sequence length="97" mass="11134">MANKVGKWNRESTRCGGGKASGGGGEVETGGDERIDYHRSWFILEIKECYCYYAMLCYVMRDECIVVERRKKKMRCSINKESIKKIGYSRKHAQPSA</sequence>
<name>A0A2Z6N5Y6_TRISU</name>
<proteinExistence type="predicted"/>
<dbReference type="AlphaFoldDB" id="A0A2Z6N5Y6"/>
<reference evidence="3" key="1">
    <citation type="journal article" date="2017" name="Front. Plant Sci.">
        <title>Climate Clever Clovers: New Paradigm to Reduce the Environmental Footprint of Ruminants by Breeding Low Methanogenic Forages Utilizing Haplotype Variation.</title>
        <authorList>
            <person name="Kaur P."/>
            <person name="Appels R."/>
            <person name="Bayer P.E."/>
            <person name="Keeble-Gagnere G."/>
            <person name="Wang J."/>
            <person name="Hirakawa H."/>
            <person name="Shirasawa K."/>
            <person name="Vercoe P."/>
            <person name="Stefanova K."/>
            <person name="Durmic Z."/>
            <person name="Nichols P."/>
            <person name="Revell C."/>
            <person name="Isobe S.N."/>
            <person name="Edwards D."/>
            <person name="Erskine W."/>
        </authorList>
    </citation>
    <scope>NUCLEOTIDE SEQUENCE [LARGE SCALE GENOMIC DNA]</scope>
    <source>
        <strain evidence="3">cv. Daliak</strain>
    </source>
</reference>
<evidence type="ECO:0000256" key="1">
    <source>
        <dbReference type="SAM" id="MobiDB-lite"/>
    </source>
</evidence>
<gene>
    <name evidence="2" type="ORF">TSUD_290290</name>
</gene>
<keyword evidence="3" id="KW-1185">Reference proteome</keyword>
<feature type="compositionally biased region" description="Gly residues" evidence="1">
    <location>
        <begin position="15"/>
        <end position="28"/>
    </location>
</feature>
<protein>
    <submittedName>
        <fullName evidence="2">Uncharacterized protein</fullName>
    </submittedName>
</protein>
<feature type="region of interest" description="Disordered" evidence="1">
    <location>
        <begin position="1"/>
        <end position="32"/>
    </location>
</feature>
<accession>A0A2Z6N5Y6</accession>
<evidence type="ECO:0000313" key="2">
    <source>
        <dbReference type="EMBL" id="GAU26979.1"/>
    </source>
</evidence>
<organism evidence="2 3">
    <name type="scientific">Trifolium subterraneum</name>
    <name type="common">Subterranean clover</name>
    <dbReference type="NCBI Taxonomy" id="3900"/>
    <lineage>
        <taxon>Eukaryota</taxon>
        <taxon>Viridiplantae</taxon>
        <taxon>Streptophyta</taxon>
        <taxon>Embryophyta</taxon>
        <taxon>Tracheophyta</taxon>
        <taxon>Spermatophyta</taxon>
        <taxon>Magnoliopsida</taxon>
        <taxon>eudicotyledons</taxon>
        <taxon>Gunneridae</taxon>
        <taxon>Pentapetalae</taxon>
        <taxon>rosids</taxon>
        <taxon>fabids</taxon>
        <taxon>Fabales</taxon>
        <taxon>Fabaceae</taxon>
        <taxon>Papilionoideae</taxon>
        <taxon>50 kb inversion clade</taxon>
        <taxon>NPAAA clade</taxon>
        <taxon>Hologalegina</taxon>
        <taxon>IRL clade</taxon>
        <taxon>Trifolieae</taxon>
        <taxon>Trifolium</taxon>
    </lineage>
</organism>
<dbReference type="Proteomes" id="UP000242715">
    <property type="component" value="Unassembled WGS sequence"/>
</dbReference>
<evidence type="ECO:0000313" key="3">
    <source>
        <dbReference type="Proteomes" id="UP000242715"/>
    </source>
</evidence>